<dbReference type="OrthoDB" id="10252009at2759"/>
<dbReference type="AlphaFoldDB" id="A0A9P5AE11"/>
<feature type="region of interest" description="Disordered" evidence="1">
    <location>
        <begin position="392"/>
        <end position="411"/>
    </location>
</feature>
<dbReference type="Proteomes" id="UP000730481">
    <property type="component" value="Unassembled WGS sequence"/>
</dbReference>
<feature type="compositionally biased region" description="Acidic residues" evidence="1">
    <location>
        <begin position="167"/>
        <end position="180"/>
    </location>
</feature>
<feature type="compositionally biased region" description="Basic residues" evidence="1">
    <location>
        <begin position="507"/>
        <end position="529"/>
    </location>
</feature>
<evidence type="ECO:0000313" key="3">
    <source>
        <dbReference type="Proteomes" id="UP000730481"/>
    </source>
</evidence>
<feature type="compositionally biased region" description="Basic and acidic residues" evidence="1">
    <location>
        <begin position="353"/>
        <end position="368"/>
    </location>
</feature>
<evidence type="ECO:0000256" key="1">
    <source>
        <dbReference type="SAM" id="MobiDB-lite"/>
    </source>
</evidence>
<organism evidence="2 3">
    <name type="scientific">Fusarium beomiforme</name>
    <dbReference type="NCBI Taxonomy" id="44412"/>
    <lineage>
        <taxon>Eukaryota</taxon>
        <taxon>Fungi</taxon>
        <taxon>Dikarya</taxon>
        <taxon>Ascomycota</taxon>
        <taxon>Pezizomycotina</taxon>
        <taxon>Sordariomycetes</taxon>
        <taxon>Hypocreomycetidae</taxon>
        <taxon>Hypocreales</taxon>
        <taxon>Nectriaceae</taxon>
        <taxon>Fusarium</taxon>
        <taxon>Fusarium burgessii species complex</taxon>
    </lineage>
</organism>
<evidence type="ECO:0000313" key="2">
    <source>
        <dbReference type="EMBL" id="KAF4336533.1"/>
    </source>
</evidence>
<accession>A0A9P5AE11</accession>
<sequence length="560" mass="61394">MWQIWQHKIVQSPHAEFLGNALERRGTVAELLRQHRPLLVTDLISHEDKDRGVEFLRGLRLPGVVGEFFQFTGGALLDFLRLDIEWDFLQDVIDRQQLLGAVALGWIETEKIERLTANASAPVIPPPGPIKNPELGAPFLGTLKGRLTPPPVEDAPVQDTPAQDAGYDADDTRDENEDDSEGRNNPRDKGKQRAVTDPQAEATARDDVARDQNPLSFLIPGPLSEHALQYQKDILQIAAQRVYTKAHTGVYEQALRTLVEEGRPPRIQRYSAYCPQGFHYIAKQQQIRGLVGAGNRAQYTAHPMERNVGNRGGSSRQGASGSVPSMTGPLERDPLFVRQGLERQTAMTSQFDDALRSDPKYADEHGRQTQEPIQAEEDSNTAMTGVEDHEEQYPTFTPAPDHQFPAFAVSNGSNGFNGSSGSTLVSNHHYAPEISTQPVPLHQTHSTDQLHQMSTNHSNILPPANPVQSQQTAASQGSESDEEDVDPMSLPVEVPESDEDDDYNPKKGSRTTKKSTKKTTRGRIRKVSFKKGESGEGPSGRGAGGAGNQKPDEGGPAMAA</sequence>
<feature type="compositionally biased region" description="Polar residues" evidence="1">
    <location>
        <begin position="439"/>
        <end position="459"/>
    </location>
</feature>
<feature type="region of interest" description="Disordered" evidence="1">
    <location>
        <begin position="439"/>
        <end position="560"/>
    </location>
</feature>
<protein>
    <submittedName>
        <fullName evidence="2">Uncharacterized protein</fullName>
    </submittedName>
</protein>
<dbReference type="EMBL" id="PVQB02000489">
    <property type="protein sequence ID" value="KAF4336533.1"/>
    <property type="molecule type" value="Genomic_DNA"/>
</dbReference>
<feature type="region of interest" description="Disordered" evidence="1">
    <location>
        <begin position="120"/>
        <end position="209"/>
    </location>
</feature>
<reference evidence="2" key="2">
    <citation type="submission" date="2020-02" db="EMBL/GenBank/DDBJ databases">
        <title>Identification and distribution of gene clusters putatively required for synthesis of sphingolipid metabolism inhibitors in phylogenetically diverse species of the filamentous fungus Fusarium.</title>
        <authorList>
            <person name="Kim H.-S."/>
            <person name="Busman M."/>
            <person name="Brown D.W."/>
            <person name="Divon H."/>
            <person name="Uhlig S."/>
            <person name="Proctor R.H."/>
        </authorList>
    </citation>
    <scope>NUCLEOTIDE SEQUENCE</scope>
    <source>
        <strain evidence="2">NRRL 25174</strain>
    </source>
</reference>
<name>A0A9P5AE11_9HYPO</name>
<comment type="caution">
    <text evidence="2">The sequence shown here is derived from an EMBL/GenBank/DDBJ whole genome shotgun (WGS) entry which is preliminary data.</text>
</comment>
<feature type="region of interest" description="Disordered" evidence="1">
    <location>
        <begin position="347"/>
        <end position="381"/>
    </location>
</feature>
<feature type="region of interest" description="Disordered" evidence="1">
    <location>
        <begin position="303"/>
        <end position="332"/>
    </location>
</feature>
<gene>
    <name evidence="2" type="ORF">FBEOM_9614</name>
</gene>
<feature type="compositionally biased region" description="Basic and acidic residues" evidence="1">
    <location>
        <begin position="181"/>
        <end position="191"/>
    </location>
</feature>
<feature type="compositionally biased region" description="Polar residues" evidence="1">
    <location>
        <begin position="466"/>
        <end position="478"/>
    </location>
</feature>
<proteinExistence type="predicted"/>
<reference evidence="2" key="1">
    <citation type="journal article" date="2017" name="Mycologia">
        <title>Fusarium algeriense, sp. nov., a novel toxigenic crown rot pathogen of durum wheat from Algeria is nested in the Fusarium burgessii species complex.</title>
        <authorList>
            <person name="Laraba I."/>
            <person name="Keddad A."/>
            <person name="Boureghda H."/>
            <person name="Abdallah N."/>
            <person name="Vaughan M.M."/>
            <person name="Proctor R.H."/>
            <person name="Busman M."/>
            <person name="O'Donnell K."/>
        </authorList>
    </citation>
    <scope>NUCLEOTIDE SEQUENCE</scope>
    <source>
        <strain evidence="2">NRRL 25174</strain>
    </source>
</reference>
<feature type="compositionally biased region" description="Low complexity" evidence="1">
    <location>
        <begin position="313"/>
        <end position="322"/>
    </location>
</feature>
<feature type="compositionally biased region" description="Gly residues" evidence="1">
    <location>
        <begin position="535"/>
        <end position="547"/>
    </location>
</feature>
<keyword evidence="3" id="KW-1185">Reference proteome</keyword>